<dbReference type="CDD" id="cd07710">
    <property type="entry name" value="arylsulfatase_Sdsa1-like_MBL-fold"/>
    <property type="match status" value="1"/>
</dbReference>
<dbReference type="InterPro" id="IPR038536">
    <property type="entry name" value="Alkyl/aryl-sulf_dimr_sf"/>
</dbReference>
<evidence type="ECO:0000256" key="8">
    <source>
        <dbReference type="ARBA" id="ARBA00075789"/>
    </source>
</evidence>
<dbReference type="InterPro" id="IPR036866">
    <property type="entry name" value="RibonucZ/Hydroxyglut_hydro"/>
</dbReference>
<comment type="similarity">
    <text evidence="5">Belongs to the metallo-beta-lactamase superfamily. Type III sulfatase family.</text>
</comment>
<dbReference type="FunFam" id="3.60.15.30:FF:000001">
    <property type="entry name" value="Alkyl/aryl-sulfatase BDS1"/>
    <property type="match status" value="1"/>
</dbReference>
<accession>A0A8I0FXF1</accession>
<dbReference type="InterPro" id="IPR052195">
    <property type="entry name" value="Bact_Alkyl/Aryl-Sulfatase"/>
</dbReference>
<dbReference type="InterPro" id="IPR044097">
    <property type="entry name" value="Bds1/SdsA1_MBL-fold"/>
</dbReference>
<evidence type="ECO:0000313" key="11">
    <source>
        <dbReference type="EMBL" id="MBD1271138.1"/>
    </source>
</evidence>
<dbReference type="InterPro" id="IPR001279">
    <property type="entry name" value="Metallo-B-lactamas"/>
</dbReference>
<reference evidence="10" key="1">
    <citation type="submission" date="2020-09" db="EMBL/GenBank/DDBJ databases">
        <title>Novel species in genus Aeromicrobium.</title>
        <authorList>
            <person name="Zhang G."/>
        </authorList>
    </citation>
    <scope>NUCLEOTIDE SEQUENCE</scope>
    <source>
        <strain evidence="10">SSW1-57</strain>
    </source>
</reference>
<evidence type="ECO:0000259" key="9">
    <source>
        <dbReference type="SMART" id="SM00849"/>
    </source>
</evidence>
<dbReference type="GO" id="GO:0018741">
    <property type="term" value="F:linear primary-alkylsulfatase activity"/>
    <property type="evidence" value="ECO:0007669"/>
    <property type="project" value="UniProtKB-EC"/>
</dbReference>
<proteinExistence type="inferred from homology"/>
<dbReference type="PANTHER" id="PTHR43223:SF1">
    <property type="entry name" value="ALKYL_ARYL-SULFATASE BDS1"/>
    <property type="match status" value="1"/>
</dbReference>
<protein>
    <recommendedName>
        <fullName evidence="7">Linear primary-alkylsulfatase</fullName>
        <ecNumber evidence="6">3.1.6.21</ecNumber>
    </recommendedName>
    <alternativeName>
        <fullName evidence="8">Type III linear primary-alkylsulfatase</fullName>
    </alternativeName>
</protein>
<dbReference type="Pfam" id="PF14863">
    <property type="entry name" value="Alkyl_sulf_dimr"/>
    <property type="match status" value="1"/>
</dbReference>
<dbReference type="SUPFAM" id="SSF55718">
    <property type="entry name" value="SCP-like"/>
    <property type="match status" value="1"/>
</dbReference>
<comment type="caution">
    <text evidence="10">The sequence shown here is derived from an EMBL/GenBank/DDBJ whole genome shotgun (WGS) entry which is preliminary data.</text>
</comment>
<keyword evidence="4" id="KW-0862">Zinc</keyword>
<dbReference type="Gene3D" id="3.30.1050.10">
    <property type="entry name" value="SCP2 sterol-binding domain"/>
    <property type="match status" value="1"/>
</dbReference>
<dbReference type="InterPro" id="IPR029229">
    <property type="entry name" value="Alkyl_sulf_C"/>
</dbReference>
<organism evidence="10 12">
    <name type="scientific">Aeromicrobium tamlense</name>
    <dbReference type="NCBI Taxonomy" id="375541"/>
    <lineage>
        <taxon>Bacteria</taxon>
        <taxon>Bacillati</taxon>
        <taxon>Actinomycetota</taxon>
        <taxon>Actinomycetes</taxon>
        <taxon>Propionibacteriales</taxon>
        <taxon>Nocardioidaceae</taxon>
        <taxon>Aeromicrobium</taxon>
    </lineage>
</organism>
<keyword evidence="3 10" id="KW-0378">Hydrolase</keyword>
<dbReference type="PANTHER" id="PTHR43223">
    <property type="entry name" value="ALKYL/ARYL-SULFATASE"/>
    <property type="match status" value="1"/>
</dbReference>
<dbReference type="Proteomes" id="UP000659061">
    <property type="component" value="Unassembled WGS sequence"/>
</dbReference>
<dbReference type="RefSeq" id="WP_179424561.1">
    <property type="nucleotide sequence ID" value="NZ_JACWMT010000002.1"/>
</dbReference>
<evidence type="ECO:0000256" key="6">
    <source>
        <dbReference type="ARBA" id="ARBA00066568"/>
    </source>
</evidence>
<dbReference type="GO" id="GO:0046983">
    <property type="term" value="F:protein dimerization activity"/>
    <property type="evidence" value="ECO:0007669"/>
    <property type="project" value="InterPro"/>
</dbReference>
<dbReference type="GO" id="GO:0018909">
    <property type="term" value="P:dodecyl sulfate metabolic process"/>
    <property type="evidence" value="ECO:0007669"/>
    <property type="project" value="InterPro"/>
</dbReference>
<evidence type="ECO:0000256" key="3">
    <source>
        <dbReference type="ARBA" id="ARBA00022801"/>
    </source>
</evidence>
<dbReference type="EC" id="3.1.6.21" evidence="6"/>
<dbReference type="Pfam" id="PF14864">
    <property type="entry name" value="Alkyl_sulf_C"/>
    <property type="match status" value="1"/>
</dbReference>
<comment type="cofactor">
    <cofactor evidence="1">
        <name>Zn(2+)</name>
        <dbReference type="ChEBI" id="CHEBI:29105"/>
    </cofactor>
</comment>
<dbReference type="InterPro" id="IPR029228">
    <property type="entry name" value="Alkyl_sulf_dimr"/>
</dbReference>
<gene>
    <name evidence="10" type="ORF">IDH50_10850</name>
    <name evidence="11" type="ORF">IDH50_12910</name>
</gene>
<dbReference type="EMBL" id="JACWMT010000002">
    <property type="protein sequence ID" value="MBD1270730.1"/>
    <property type="molecule type" value="Genomic_DNA"/>
</dbReference>
<evidence type="ECO:0000256" key="1">
    <source>
        <dbReference type="ARBA" id="ARBA00001947"/>
    </source>
</evidence>
<dbReference type="EMBL" id="JACWMT010000003">
    <property type="protein sequence ID" value="MBD1271138.1"/>
    <property type="molecule type" value="Genomic_DNA"/>
</dbReference>
<name>A0A8I0FXF1_9ACTN</name>
<evidence type="ECO:0000256" key="7">
    <source>
        <dbReference type="ARBA" id="ARBA00068034"/>
    </source>
</evidence>
<sequence length="633" mass="68938">MAVSPKDPERIVVEGQQEVLERLPFSDTRDFEDARRGFLGARTPNAITNDEGTVVWDNDTYDFLTGDAPDTVNPSLWRQSKLVAEQGLYEVVEGIYQVRGFDLANVSFIEGDEGVIVLDPLVTKETAAAALELYREHRGDRPVTGVIYTHPHVDHFGGVKGVTTQEDVDAGRVTIIAPAGFTEHAASENVYAGTAMARRSAYMFGAALARGPRGAVGAGLGQTVSTGEITLIAPTLDVRHTGQEEVVDGVRMVFQSAPGTEAPVEILVYFPDHRALCAAEDATHTLHNLLTLRGALVRDAHAWSQYLTETIDLWAGEAEVVFASHHWPTWGKDRIREFLDTQRDLYAYLHDQTLRLINQGWTGIEIAEELRLPPALENAWNARGYYGSVSHDIKAIYQRYMGWFDGNPAHLWQHPPVAQGQRYVKLAGGADAIVEAAREAYEEGDYRWAAEILSHVVFAEQGHAAARELLADTFEQLGYGIENGIWRNFFLSGATELRDGSFGTPTVAASADVVSALTPGLLFDAIAIQIDGPAAWDERLTIDVVLTDLDERYRLRLSNGALTYTTAQQSDEADATLTATKVSLPALALGGVTAEKLASAGIELSGDATVLSRLASVLDPGDPDFAIVTPDKD</sequence>
<dbReference type="SMART" id="SM00849">
    <property type="entry name" value="Lactamase_B"/>
    <property type="match status" value="1"/>
</dbReference>
<dbReference type="Pfam" id="PF00753">
    <property type="entry name" value="Lactamase_B"/>
    <property type="match status" value="1"/>
</dbReference>
<evidence type="ECO:0000256" key="5">
    <source>
        <dbReference type="ARBA" id="ARBA00033751"/>
    </source>
</evidence>
<dbReference type="Gene3D" id="1.25.40.880">
    <property type="entry name" value="Alkyl sulfatase, dimerisation domain"/>
    <property type="match status" value="1"/>
</dbReference>
<evidence type="ECO:0000313" key="12">
    <source>
        <dbReference type="Proteomes" id="UP000659061"/>
    </source>
</evidence>
<dbReference type="SUPFAM" id="SSF56281">
    <property type="entry name" value="Metallo-hydrolase/oxidoreductase"/>
    <property type="match status" value="1"/>
</dbReference>
<evidence type="ECO:0000256" key="4">
    <source>
        <dbReference type="ARBA" id="ARBA00022833"/>
    </source>
</evidence>
<dbReference type="Gene3D" id="3.60.15.30">
    <property type="entry name" value="Metallo-beta-lactamase domain"/>
    <property type="match status" value="1"/>
</dbReference>
<evidence type="ECO:0000256" key="2">
    <source>
        <dbReference type="ARBA" id="ARBA00022723"/>
    </source>
</evidence>
<dbReference type="AlphaFoldDB" id="A0A8I0FXF1"/>
<dbReference type="InterPro" id="IPR036527">
    <property type="entry name" value="SCP2_sterol-bd_dom_sf"/>
</dbReference>
<keyword evidence="2" id="KW-0479">Metal-binding</keyword>
<dbReference type="GO" id="GO:0046872">
    <property type="term" value="F:metal ion binding"/>
    <property type="evidence" value="ECO:0007669"/>
    <property type="project" value="UniProtKB-KW"/>
</dbReference>
<dbReference type="FunFam" id="1.25.40.880:FF:000001">
    <property type="entry name" value="SDS hydrolase SdsA1"/>
    <property type="match status" value="1"/>
</dbReference>
<evidence type="ECO:0000313" key="10">
    <source>
        <dbReference type="EMBL" id="MBD1270730.1"/>
    </source>
</evidence>
<feature type="domain" description="Metallo-beta-lactamase" evidence="9">
    <location>
        <begin position="103"/>
        <end position="325"/>
    </location>
</feature>